<keyword evidence="7" id="KW-0560">Oxidoreductase</keyword>
<evidence type="ECO:0000313" key="11">
    <source>
        <dbReference type="EMBL" id="NMG42600.1"/>
    </source>
</evidence>
<feature type="domain" description="FAD/NAD(P)-binding" evidence="9">
    <location>
        <begin position="5"/>
        <end position="281"/>
    </location>
</feature>
<dbReference type="Gene3D" id="3.50.50.60">
    <property type="entry name" value="FAD/NAD(P)-binding domain"/>
    <property type="match status" value="2"/>
</dbReference>
<name>A0ABX1PVE2_9RHOO</name>
<dbReference type="RefSeq" id="WP_169254515.1">
    <property type="nucleotide sequence ID" value="NZ_WTVN01000002.1"/>
</dbReference>
<proteinExistence type="inferred from homology"/>
<protein>
    <submittedName>
        <fullName evidence="11">FAD-dependent oxidoreductase</fullName>
    </submittedName>
</protein>
<evidence type="ECO:0000256" key="6">
    <source>
        <dbReference type="ARBA" id="ARBA00022827"/>
    </source>
</evidence>
<comment type="similarity">
    <text evidence="3">Belongs to the FAD-dependent oxidoreductase family.</text>
</comment>
<evidence type="ECO:0000256" key="1">
    <source>
        <dbReference type="ARBA" id="ARBA00001974"/>
    </source>
</evidence>
<dbReference type="Proteomes" id="UP000623795">
    <property type="component" value="Unassembled WGS sequence"/>
</dbReference>
<accession>A0ABX1PVE2</accession>
<keyword evidence="8" id="KW-0520">NAD</keyword>
<keyword evidence="12" id="KW-1185">Reference proteome</keyword>
<keyword evidence="4" id="KW-0963">Cytoplasm</keyword>
<dbReference type="EMBL" id="WTVN01000002">
    <property type="protein sequence ID" value="NMG42600.1"/>
    <property type="molecule type" value="Genomic_DNA"/>
</dbReference>
<dbReference type="InterPro" id="IPR023753">
    <property type="entry name" value="FAD/NAD-binding_dom"/>
</dbReference>
<evidence type="ECO:0000259" key="9">
    <source>
        <dbReference type="Pfam" id="PF07992"/>
    </source>
</evidence>
<dbReference type="Pfam" id="PF18113">
    <property type="entry name" value="Rbx_binding"/>
    <property type="match status" value="1"/>
</dbReference>
<evidence type="ECO:0000256" key="8">
    <source>
        <dbReference type="ARBA" id="ARBA00023027"/>
    </source>
</evidence>
<comment type="cofactor">
    <cofactor evidence="1">
        <name>FAD</name>
        <dbReference type="ChEBI" id="CHEBI:57692"/>
    </cofactor>
</comment>
<evidence type="ECO:0000313" key="12">
    <source>
        <dbReference type="Proteomes" id="UP000623795"/>
    </source>
</evidence>
<keyword evidence="6" id="KW-0274">FAD</keyword>
<dbReference type="PANTHER" id="PTHR43429">
    <property type="entry name" value="PYRIDINE NUCLEOTIDE-DISULFIDE OXIDOREDUCTASE DOMAIN-CONTAINING"/>
    <property type="match status" value="1"/>
</dbReference>
<dbReference type="SUPFAM" id="SSF51905">
    <property type="entry name" value="FAD/NAD(P)-binding domain"/>
    <property type="match status" value="2"/>
</dbReference>
<dbReference type="InterPro" id="IPR036188">
    <property type="entry name" value="FAD/NAD-bd_sf"/>
</dbReference>
<evidence type="ECO:0000259" key="10">
    <source>
        <dbReference type="Pfam" id="PF18113"/>
    </source>
</evidence>
<sequence>MAAPLLIVGTGLAGYALLRAVRQLDRHREICMIDADAAAAYSKSQLPDGLAHGRDAGELVIATAEQMAYRFEATITPRRRALVLDPQRRILRTDNPAQAEQPWSQLVIATGAEAIRPANVRGSGAAAILTVGSLAEYAYLRTQLSGRRRVAVIGGGISGCELAESFKRGGCEVVLLEPGNRLLGRACPALCGQRVAEALAAAGVRVRLEDGVQRIDHGLHDLELTTLGGHALPVDVVVAALGTRPRVQLARAAGLDVATGIVVDHGLRTSVEGIFALGACAELGGRLFALGEDIENGAHVLADVLGGRATRMRWTPRVQHLNLACCPVALCEPPPVAGEWHESATARGVRALFHDRSGALRGFALVGEPAGEASRLLGRVVR</sequence>
<organism evidence="11 12">
    <name type="scientific">Aromatoleum toluvorans</name>
    <dbReference type="NCBI Taxonomy" id="92002"/>
    <lineage>
        <taxon>Bacteria</taxon>
        <taxon>Pseudomonadati</taxon>
        <taxon>Pseudomonadota</taxon>
        <taxon>Betaproteobacteria</taxon>
        <taxon>Rhodocyclales</taxon>
        <taxon>Rhodocyclaceae</taxon>
        <taxon>Aromatoleum</taxon>
    </lineage>
</organism>
<feature type="domain" description="Rubredoxin binding" evidence="10">
    <location>
        <begin position="325"/>
        <end position="378"/>
    </location>
</feature>
<dbReference type="PRINTS" id="PR00411">
    <property type="entry name" value="PNDRDTASEI"/>
</dbReference>
<comment type="subcellular location">
    <subcellularLocation>
        <location evidence="2">Cytoplasm</location>
    </subcellularLocation>
</comment>
<keyword evidence="5" id="KW-0285">Flavoprotein</keyword>
<gene>
    <name evidence="11" type="ORF">GPA22_02470</name>
</gene>
<dbReference type="Gene3D" id="3.30.390.120">
    <property type="match status" value="1"/>
</dbReference>
<evidence type="ECO:0000256" key="7">
    <source>
        <dbReference type="ARBA" id="ARBA00023002"/>
    </source>
</evidence>
<dbReference type="PANTHER" id="PTHR43429:SF3">
    <property type="entry name" value="NITRITE REDUCTASE [NAD(P)H]"/>
    <property type="match status" value="1"/>
</dbReference>
<dbReference type="Pfam" id="PF07992">
    <property type="entry name" value="Pyr_redox_2"/>
    <property type="match status" value="1"/>
</dbReference>
<evidence type="ECO:0000256" key="4">
    <source>
        <dbReference type="ARBA" id="ARBA00022490"/>
    </source>
</evidence>
<evidence type="ECO:0000256" key="5">
    <source>
        <dbReference type="ARBA" id="ARBA00022630"/>
    </source>
</evidence>
<evidence type="ECO:0000256" key="2">
    <source>
        <dbReference type="ARBA" id="ARBA00004496"/>
    </source>
</evidence>
<reference evidence="11 12" key="1">
    <citation type="submission" date="2019-12" db="EMBL/GenBank/DDBJ databases">
        <title>Comparative genomics gives insights into the taxonomy of the Azoarcus-Aromatoleum group and reveals separate origins of nif in the plant-associated Azoarcus and non-plant-associated Aromatoleum sub-groups.</title>
        <authorList>
            <person name="Lafos M."/>
            <person name="Maluk M."/>
            <person name="Batista M."/>
            <person name="Junghare M."/>
            <person name="Carmona M."/>
            <person name="Faoro H."/>
            <person name="Cruz L.M."/>
            <person name="Battistoni F."/>
            <person name="De Souza E."/>
            <person name="Pedrosa F."/>
            <person name="Chen W.-M."/>
            <person name="Poole P.S."/>
            <person name="Dixon R.A."/>
            <person name="James E.K."/>
        </authorList>
    </citation>
    <scope>NUCLEOTIDE SEQUENCE [LARGE SCALE GENOMIC DNA]</scope>
    <source>
        <strain evidence="11 12">Td21</strain>
    </source>
</reference>
<dbReference type="PRINTS" id="PR00368">
    <property type="entry name" value="FADPNR"/>
</dbReference>
<dbReference type="InterPro" id="IPR041364">
    <property type="entry name" value="Rbx-bd"/>
</dbReference>
<dbReference type="InterPro" id="IPR050260">
    <property type="entry name" value="FAD-bd_OxRdtase"/>
</dbReference>
<evidence type="ECO:0000256" key="3">
    <source>
        <dbReference type="ARBA" id="ARBA00006442"/>
    </source>
</evidence>
<comment type="caution">
    <text evidence="11">The sequence shown here is derived from an EMBL/GenBank/DDBJ whole genome shotgun (WGS) entry which is preliminary data.</text>
</comment>